<dbReference type="GO" id="GO:0009733">
    <property type="term" value="P:response to auxin"/>
    <property type="evidence" value="ECO:0007669"/>
    <property type="project" value="InterPro"/>
</dbReference>
<protein>
    <submittedName>
        <fullName evidence="3">Uncharacterized protein</fullName>
    </submittedName>
</protein>
<dbReference type="PANTHER" id="PTHR31374">
    <property type="entry name" value="AUXIN-INDUCED PROTEIN-LIKE-RELATED"/>
    <property type="match status" value="1"/>
</dbReference>
<dbReference type="Proteomes" id="UP000663760">
    <property type="component" value="Chromosome 9"/>
</dbReference>
<evidence type="ECO:0000256" key="2">
    <source>
        <dbReference type="SAM" id="Phobius"/>
    </source>
</evidence>
<keyword evidence="2" id="KW-1133">Transmembrane helix</keyword>
<feature type="transmembrane region" description="Helical" evidence="2">
    <location>
        <begin position="151"/>
        <end position="172"/>
    </location>
</feature>
<name>A0A7I8KTL8_SPIIN</name>
<dbReference type="EMBL" id="LR746272">
    <property type="protein sequence ID" value="CAA7401193.1"/>
    <property type="molecule type" value="Genomic_DNA"/>
</dbReference>
<dbReference type="PANTHER" id="PTHR31374:SF7">
    <property type="entry name" value="SAUR-LIKE AUXIN-RESPONSIVE PROTEIN FAMILY"/>
    <property type="match status" value="1"/>
</dbReference>
<keyword evidence="2" id="KW-0472">Membrane</keyword>
<keyword evidence="2" id="KW-0812">Transmembrane</keyword>
<accession>A0A7I8KTL8</accession>
<gene>
    <name evidence="3" type="ORF">SI8410_09011871</name>
</gene>
<reference evidence="3" key="1">
    <citation type="submission" date="2020-02" db="EMBL/GenBank/DDBJ databases">
        <authorList>
            <person name="Scholz U."/>
            <person name="Mascher M."/>
            <person name="Fiebig A."/>
        </authorList>
    </citation>
    <scope>NUCLEOTIDE SEQUENCE</scope>
</reference>
<dbReference type="OrthoDB" id="1916968at2759"/>
<evidence type="ECO:0000256" key="1">
    <source>
        <dbReference type="ARBA" id="ARBA00006974"/>
    </source>
</evidence>
<proteinExistence type="inferred from homology"/>
<sequence length="173" mass="19629">MAEDGGGGKVTGIRHIVRLKEMLQKWQSLALGPKEVPQKPSGISPLIEKRLKSVCIACDSDEESCQSPEPPPDVPRGYMAVYVGQERRRFVIPTTYLSRPAFKVLLEKAEEEFGFDQKGVITFPCEIETFKYILQCTEHHQKGLIDDGRSLLILPLVLFFFVTVSWHCFSSWK</sequence>
<evidence type="ECO:0000313" key="4">
    <source>
        <dbReference type="Proteomes" id="UP000663760"/>
    </source>
</evidence>
<comment type="similarity">
    <text evidence="1">Belongs to the ARG7 family.</text>
</comment>
<organism evidence="3 4">
    <name type="scientific">Spirodela intermedia</name>
    <name type="common">Intermediate duckweed</name>
    <dbReference type="NCBI Taxonomy" id="51605"/>
    <lineage>
        <taxon>Eukaryota</taxon>
        <taxon>Viridiplantae</taxon>
        <taxon>Streptophyta</taxon>
        <taxon>Embryophyta</taxon>
        <taxon>Tracheophyta</taxon>
        <taxon>Spermatophyta</taxon>
        <taxon>Magnoliopsida</taxon>
        <taxon>Liliopsida</taxon>
        <taxon>Araceae</taxon>
        <taxon>Lemnoideae</taxon>
        <taxon>Spirodela</taxon>
    </lineage>
</organism>
<evidence type="ECO:0000313" key="3">
    <source>
        <dbReference type="EMBL" id="CAA7401193.1"/>
    </source>
</evidence>
<dbReference type="Pfam" id="PF02519">
    <property type="entry name" value="Auxin_inducible"/>
    <property type="match status" value="1"/>
</dbReference>
<keyword evidence="4" id="KW-1185">Reference proteome</keyword>
<dbReference type="AlphaFoldDB" id="A0A7I8KTL8"/>
<dbReference type="InterPro" id="IPR003676">
    <property type="entry name" value="SAUR_fam"/>
</dbReference>